<evidence type="ECO:0000313" key="2">
    <source>
        <dbReference type="Proteomes" id="UP001177260"/>
    </source>
</evidence>
<reference evidence="1 2" key="1">
    <citation type="journal article" date="2023" name="ACS Omega">
        <title>Identification of the Neoaspergillic Acid Biosynthesis Gene Cluster by Establishing an In Vitro CRISPR-Ribonucleoprotein Genetic System in Aspergillus melleus.</title>
        <authorList>
            <person name="Yuan B."/>
            <person name="Grau M.F."/>
            <person name="Murata R.M."/>
            <person name="Torok T."/>
            <person name="Venkateswaran K."/>
            <person name="Stajich J.E."/>
            <person name="Wang C.C.C."/>
        </authorList>
    </citation>
    <scope>NUCLEOTIDE SEQUENCE [LARGE SCALE GENOMIC DNA]</scope>
    <source>
        <strain evidence="1 2">IMV 1140</strain>
    </source>
</reference>
<sequence length="526" mass="59100">MVRIPIPSIILALLIQYNLIGLFPGPTIEARSGDTLTINVTNNLQVPISIHWHGLHISNHMDGVPAVTQWPISPGSTFTYHLTIPLDQSGTFWYHAHSGVARADGLYGGIVVHAPAPKPTVRGRMARRWPAYEKEFLLLVGDWYHQPAEKILDWFMSIESFGNEPVPDSMLLNGVGAFNCSMAVPAKPVDCLQQEMNLTYLNVGADMRYRLRVVNTGSLAGFTLSFENHLIHLLQVDNMDTEPQKPSLVVGSLHPGQRMDVLVEPSQSKTHQSSLTIHLDEECFNLPNLALTPTQTFLISSLEMRDHSHSHPRPRGLTSADIPPLDISRISSSQEALSHLYTSRGVIPQTHVVYTKVEKLSIKHNIPYGFFNRTSWAPQRDPPLPLSLLPKEKWDENQFSITTTSVNDSNPESVWVDLVVNNLDEGGHPFHLHGHHFYILRVHEASIGWGSFNPFEAKNPSGLSDQDQHTDGYDYSRAMLRDTVYIPRRGHAVIRFQAMNPGVWMFHCHILWHLASGMAMLVHVME</sequence>
<proteinExistence type="predicted"/>
<organism evidence="1 2">
    <name type="scientific">Aspergillus melleus</name>
    <dbReference type="NCBI Taxonomy" id="138277"/>
    <lineage>
        <taxon>Eukaryota</taxon>
        <taxon>Fungi</taxon>
        <taxon>Dikarya</taxon>
        <taxon>Ascomycota</taxon>
        <taxon>Pezizomycotina</taxon>
        <taxon>Eurotiomycetes</taxon>
        <taxon>Eurotiomycetidae</taxon>
        <taxon>Eurotiales</taxon>
        <taxon>Aspergillaceae</taxon>
        <taxon>Aspergillus</taxon>
        <taxon>Aspergillus subgen. Circumdati</taxon>
    </lineage>
</organism>
<dbReference type="Proteomes" id="UP001177260">
    <property type="component" value="Unassembled WGS sequence"/>
</dbReference>
<accession>A0ACC3B8X3</accession>
<comment type="caution">
    <text evidence="1">The sequence shown here is derived from an EMBL/GenBank/DDBJ whole genome shotgun (WGS) entry which is preliminary data.</text>
</comment>
<protein>
    <submittedName>
        <fullName evidence="1">Uncharacterized protein</fullName>
    </submittedName>
</protein>
<name>A0ACC3B8X3_9EURO</name>
<keyword evidence="2" id="KW-1185">Reference proteome</keyword>
<gene>
    <name evidence="1" type="ORF">N8T08_002246</name>
</gene>
<evidence type="ECO:0000313" key="1">
    <source>
        <dbReference type="EMBL" id="KAK1146919.1"/>
    </source>
</evidence>
<dbReference type="EMBL" id="JAOPJF010000014">
    <property type="protein sequence ID" value="KAK1146919.1"/>
    <property type="molecule type" value="Genomic_DNA"/>
</dbReference>